<reference evidence="5" key="1">
    <citation type="submission" date="2015-02" db="EMBL/GenBank/DDBJ databases">
        <authorList>
            <person name="Gon?alves P."/>
        </authorList>
    </citation>
    <scope>NUCLEOTIDE SEQUENCE [LARGE SCALE GENOMIC DNA]</scope>
</reference>
<organism evidence="4 5">
    <name type="scientific">Sporidiobolus salmonicolor</name>
    <name type="common">Yeast-like fungus</name>
    <name type="synonym">Sporobolomyces salmonicolor</name>
    <dbReference type="NCBI Taxonomy" id="5005"/>
    <lineage>
        <taxon>Eukaryota</taxon>
        <taxon>Fungi</taxon>
        <taxon>Dikarya</taxon>
        <taxon>Basidiomycota</taxon>
        <taxon>Pucciniomycotina</taxon>
        <taxon>Microbotryomycetes</taxon>
        <taxon>Sporidiobolales</taxon>
        <taxon>Sporidiobolaceae</taxon>
        <taxon>Sporobolomyces</taxon>
    </lineage>
</organism>
<evidence type="ECO:0000313" key="4">
    <source>
        <dbReference type="EMBL" id="CEQ39084.1"/>
    </source>
</evidence>
<evidence type="ECO:0000313" key="5">
    <source>
        <dbReference type="Proteomes" id="UP000243876"/>
    </source>
</evidence>
<name>A0A0D6EGI0_SPOSA</name>
<proteinExistence type="inferred from homology"/>
<sequence length="326" mass="35052">MEEPPLLFVERWTAELRALQTIVESPDVSVAQTTATAQTLARQLTERAGEVPAYELGRCERELRSVLDSINTAKSNTAPKSKFSFKRSAPASAASTPAPPPTVPAPASALSPAPPEPTTAQPPLTSLTLTSRSSAYLSFSDLPSSTAAPSSTPTTTSATEALVLRNLQHCLVDLLPPPPSPADSTASTFSALYLSELSDCTVLLPIMGGSVMVHGCERCVLVLGGHQFRMHDSTHCKVFLDAGSTPIVERCRELVFAGYPGPFGATPAKQPFVQDFDFPFATDDSPSPNWRCATGEETARWAADDRWRLARGRRELWRERGRAGAE</sequence>
<dbReference type="PANTHER" id="PTHR15139:SF0">
    <property type="entry name" value="TUBULIN-SPECIFIC CHAPERONE C"/>
    <property type="match status" value="1"/>
</dbReference>
<evidence type="ECO:0000259" key="3">
    <source>
        <dbReference type="PROSITE" id="PS51329"/>
    </source>
</evidence>
<evidence type="ECO:0000256" key="1">
    <source>
        <dbReference type="ARBA" id="ARBA00008848"/>
    </source>
</evidence>
<dbReference type="InterPro" id="IPR017901">
    <property type="entry name" value="C-CAP_CF_C-like"/>
</dbReference>
<dbReference type="InterPro" id="IPR027684">
    <property type="entry name" value="TBCC"/>
</dbReference>
<gene>
    <name evidence="4" type="primary">SPOSA6832_00576</name>
</gene>
<dbReference type="InterPro" id="IPR016098">
    <property type="entry name" value="CAP/MinC_C"/>
</dbReference>
<feature type="region of interest" description="Disordered" evidence="2">
    <location>
        <begin position="76"/>
        <end position="125"/>
    </location>
</feature>
<dbReference type="Pfam" id="PF07986">
    <property type="entry name" value="TBCC"/>
    <property type="match status" value="1"/>
</dbReference>
<dbReference type="OrthoDB" id="194775at2759"/>
<dbReference type="GO" id="GO:0005737">
    <property type="term" value="C:cytoplasm"/>
    <property type="evidence" value="ECO:0007669"/>
    <property type="project" value="TreeGrafter"/>
</dbReference>
<protein>
    <submittedName>
        <fullName evidence="4">SPOSA6832_00576-mRNA-1:cds</fullName>
    </submittedName>
</protein>
<evidence type="ECO:0000256" key="2">
    <source>
        <dbReference type="SAM" id="MobiDB-lite"/>
    </source>
</evidence>
<feature type="non-terminal residue" evidence="4">
    <location>
        <position position="1"/>
    </location>
</feature>
<dbReference type="PROSITE" id="PS51329">
    <property type="entry name" value="C_CAP_COFACTOR_C"/>
    <property type="match status" value="1"/>
</dbReference>
<dbReference type="Gene3D" id="2.160.20.70">
    <property type="match status" value="1"/>
</dbReference>
<dbReference type="PANTHER" id="PTHR15139">
    <property type="entry name" value="TUBULIN FOLDING COFACTOR C"/>
    <property type="match status" value="1"/>
</dbReference>
<dbReference type="AlphaFoldDB" id="A0A0D6EGI0"/>
<feature type="domain" description="C-CAP/cofactor C-like" evidence="3">
    <location>
        <begin position="122"/>
        <end position="280"/>
    </location>
</feature>
<dbReference type="EMBL" id="CENE01000002">
    <property type="protein sequence ID" value="CEQ39084.1"/>
    <property type="molecule type" value="Genomic_DNA"/>
</dbReference>
<dbReference type="Proteomes" id="UP000243876">
    <property type="component" value="Unassembled WGS sequence"/>
</dbReference>
<dbReference type="InterPro" id="IPR012945">
    <property type="entry name" value="Tubulin-bd_cofactor_C_dom"/>
</dbReference>
<dbReference type="GO" id="GO:0007023">
    <property type="term" value="P:post-chaperonin tubulin folding pathway"/>
    <property type="evidence" value="ECO:0007669"/>
    <property type="project" value="InterPro"/>
</dbReference>
<accession>A0A0D6EGI0</accession>
<dbReference type="GO" id="GO:0007021">
    <property type="term" value="P:tubulin complex assembly"/>
    <property type="evidence" value="ECO:0007669"/>
    <property type="project" value="TreeGrafter"/>
</dbReference>
<keyword evidence="5" id="KW-1185">Reference proteome</keyword>
<comment type="similarity">
    <text evidence="1">Belongs to the TBCC family.</text>
</comment>